<dbReference type="Proteomes" id="UP000297700">
    <property type="component" value="Unassembled WGS sequence"/>
</dbReference>
<dbReference type="Pfam" id="PF00656">
    <property type="entry name" value="Peptidase_C14"/>
    <property type="match status" value="1"/>
</dbReference>
<reference evidence="2 3" key="1">
    <citation type="submission" date="2019-03" db="EMBL/GenBank/DDBJ databases">
        <title>Bradyrhizobium strains diversity.</title>
        <authorList>
            <person name="Urquiaga M.C.O."/>
            <person name="Hungria M."/>
            <person name="Delamuta J.R.M."/>
            <person name="Klepa M.S."/>
        </authorList>
    </citation>
    <scope>NUCLEOTIDE SEQUENCE [LARGE SCALE GENOMIC DNA]</scope>
    <source>
        <strain evidence="2 3">CNPSo 3426</strain>
    </source>
</reference>
<dbReference type="PANTHER" id="PTHR22576:SF37">
    <property type="entry name" value="MUCOSA-ASSOCIATED LYMPHOID TISSUE LYMPHOMA TRANSLOCATION PROTEIN 1"/>
    <property type="match status" value="1"/>
</dbReference>
<feature type="domain" description="Peptidase C14 caspase" evidence="1">
    <location>
        <begin position="71"/>
        <end position="265"/>
    </location>
</feature>
<evidence type="ECO:0000259" key="1">
    <source>
        <dbReference type="Pfam" id="PF00656"/>
    </source>
</evidence>
<dbReference type="InterPro" id="IPR029030">
    <property type="entry name" value="Caspase-like_dom_sf"/>
</dbReference>
<dbReference type="AlphaFoldDB" id="A0A4Y9P7M3"/>
<dbReference type="GO" id="GO:0004197">
    <property type="term" value="F:cysteine-type endopeptidase activity"/>
    <property type="evidence" value="ECO:0007669"/>
    <property type="project" value="InterPro"/>
</dbReference>
<dbReference type="PANTHER" id="PTHR22576">
    <property type="entry name" value="MUCOSA ASSOCIATED LYMPHOID TISSUE LYMPHOMA TRANSLOCATION PROTEIN 1/PARACASPASE"/>
    <property type="match status" value="1"/>
</dbReference>
<dbReference type="EMBL" id="SPQS01000006">
    <property type="protein sequence ID" value="TFV76411.1"/>
    <property type="molecule type" value="Genomic_DNA"/>
</dbReference>
<proteinExistence type="predicted"/>
<evidence type="ECO:0000313" key="3">
    <source>
        <dbReference type="Proteomes" id="UP000297700"/>
    </source>
</evidence>
<protein>
    <submittedName>
        <fullName evidence="2">Caspase family protein</fullName>
    </submittedName>
</protein>
<gene>
    <name evidence="2" type="ORF">E4K64_12580</name>
</gene>
<dbReference type="InterPro" id="IPR011600">
    <property type="entry name" value="Pept_C14_caspase"/>
</dbReference>
<accession>A0A4Y9P7M3</accession>
<name>A0A4Y9P7M3_9BRAD</name>
<dbReference type="Gene3D" id="3.40.50.1460">
    <property type="match status" value="1"/>
</dbReference>
<sequence length="646" mass="69150">MAAPALGAGRPTTAAKSDWQTRECYYHRVSSWVLRYEVAGMRRRDVLVGGLVWGQLLAARRVLAQPAASTRGAVVVGVNKTGNLPVLRAAVSGARSIAQWLATEDFEVKLITDEVAPVTGAALKAAVTEFVNRGTLTQLVIYFSGHGIAFANNEFWLLSGAPDDVDEAVSLTECVALAGRSAVSNVVIICDACRSNSDFDSSLLHGTVIFPLGSYIPGRPSPEVDRFFSTRPGAPSYELRQKAADEFQGVFTETFLDAFRKPRPNMVSTVGGVNVVSNRKLKTFLLEEVPQRLRGQNASLAQYPDARIESPDSAYLGRVRGSVTAAVDQPRDVTLIDVAAHQFNRTAVGPLATLRNIDSVSELQVASITGFNAAQQSLIVAKQPAATFNAPTGFSVTGVQLREAWLAGGRQAEIVAPGNGSDQSGLVNIPVQDGSPMTAALVFADGSGTVLAALPGFIGSLTVRNGGVADVTYAPSPSSRRWGEYKEAGPRLDQLRALVATSAQFGVLRIEGDRPTRSAAAARLADQIRVLKGIDPTLGIYAAYAYADANLPQQVASVRSFMAGDLEGELFDLALLADVLSDRRIYERAVPFCPMFSQGWQLIRTRNVVLRDEVLRARDSLRPSLWTTFGPPGMKLMLGALTTGSR</sequence>
<comment type="caution">
    <text evidence="2">The sequence shown here is derived from an EMBL/GenBank/DDBJ whole genome shotgun (WGS) entry which is preliminary data.</text>
</comment>
<evidence type="ECO:0000313" key="2">
    <source>
        <dbReference type="EMBL" id="TFV76411.1"/>
    </source>
</evidence>
<dbReference type="GO" id="GO:0006508">
    <property type="term" value="P:proteolysis"/>
    <property type="evidence" value="ECO:0007669"/>
    <property type="project" value="InterPro"/>
</dbReference>
<organism evidence="2 3">
    <name type="scientific">Bradyrhizobium frederickii</name>
    <dbReference type="NCBI Taxonomy" id="2560054"/>
    <lineage>
        <taxon>Bacteria</taxon>
        <taxon>Pseudomonadati</taxon>
        <taxon>Pseudomonadota</taxon>
        <taxon>Alphaproteobacteria</taxon>
        <taxon>Hyphomicrobiales</taxon>
        <taxon>Nitrobacteraceae</taxon>
        <taxon>Bradyrhizobium</taxon>
    </lineage>
</organism>
<dbReference type="InterPro" id="IPR052039">
    <property type="entry name" value="Caspase-related_regulators"/>
</dbReference>
<dbReference type="RefSeq" id="WP_135163788.1">
    <property type="nucleotide sequence ID" value="NZ_SPQS01000006.1"/>
</dbReference>
<dbReference type="SUPFAM" id="SSF52129">
    <property type="entry name" value="Caspase-like"/>
    <property type="match status" value="1"/>
</dbReference>